<dbReference type="AlphaFoldDB" id="A0A819E640"/>
<feature type="non-terminal residue" evidence="2">
    <location>
        <position position="23"/>
    </location>
</feature>
<evidence type="ECO:0000313" key="3">
    <source>
        <dbReference type="Proteomes" id="UP000663866"/>
    </source>
</evidence>
<evidence type="ECO:0000256" key="1">
    <source>
        <dbReference type="SAM" id="MobiDB-lite"/>
    </source>
</evidence>
<keyword evidence="3" id="KW-1185">Reference proteome</keyword>
<gene>
    <name evidence="2" type="ORF">OVN521_LOCUS6555</name>
</gene>
<reference evidence="2" key="1">
    <citation type="submission" date="2021-02" db="EMBL/GenBank/DDBJ databases">
        <authorList>
            <person name="Nowell W R."/>
        </authorList>
    </citation>
    <scope>NUCLEOTIDE SEQUENCE</scope>
</reference>
<comment type="caution">
    <text evidence="2">The sequence shown here is derived from an EMBL/GenBank/DDBJ whole genome shotgun (WGS) entry which is preliminary data.</text>
</comment>
<name>A0A819E640_9BILA</name>
<sequence length="23" mass="2537">MKFSPDEGRSPSDTNHLGSYCAH</sequence>
<feature type="non-terminal residue" evidence="2">
    <location>
        <position position="1"/>
    </location>
</feature>
<organism evidence="2 3">
    <name type="scientific">Rotaria magnacalcarata</name>
    <dbReference type="NCBI Taxonomy" id="392030"/>
    <lineage>
        <taxon>Eukaryota</taxon>
        <taxon>Metazoa</taxon>
        <taxon>Spiralia</taxon>
        <taxon>Gnathifera</taxon>
        <taxon>Rotifera</taxon>
        <taxon>Eurotatoria</taxon>
        <taxon>Bdelloidea</taxon>
        <taxon>Philodinida</taxon>
        <taxon>Philodinidae</taxon>
        <taxon>Rotaria</taxon>
    </lineage>
</organism>
<proteinExistence type="predicted"/>
<evidence type="ECO:0000313" key="2">
    <source>
        <dbReference type="EMBL" id="CAF3845934.1"/>
    </source>
</evidence>
<protein>
    <submittedName>
        <fullName evidence="2">Uncharacterized protein</fullName>
    </submittedName>
</protein>
<feature type="compositionally biased region" description="Basic and acidic residues" evidence="1">
    <location>
        <begin position="1"/>
        <end position="10"/>
    </location>
</feature>
<accession>A0A819E640</accession>
<dbReference type="EMBL" id="CAJOBG010000692">
    <property type="protein sequence ID" value="CAF3845934.1"/>
    <property type="molecule type" value="Genomic_DNA"/>
</dbReference>
<feature type="region of interest" description="Disordered" evidence="1">
    <location>
        <begin position="1"/>
        <end position="23"/>
    </location>
</feature>
<dbReference type="Proteomes" id="UP000663866">
    <property type="component" value="Unassembled WGS sequence"/>
</dbReference>